<keyword evidence="1" id="KW-0802">TPR repeat</keyword>
<evidence type="ECO:0000256" key="2">
    <source>
        <dbReference type="SAM" id="Phobius"/>
    </source>
</evidence>
<dbReference type="Proteomes" id="UP000217944">
    <property type="component" value="Unassembled WGS sequence"/>
</dbReference>
<feature type="transmembrane region" description="Helical" evidence="2">
    <location>
        <begin position="23"/>
        <end position="46"/>
    </location>
</feature>
<dbReference type="InterPro" id="IPR019734">
    <property type="entry name" value="TPR_rpt"/>
</dbReference>
<dbReference type="RefSeq" id="WP_096260197.1">
    <property type="nucleotide sequence ID" value="NZ_BDME01000007.1"/>
</dbReference>
<dbReference type="InterPro" id="IPR011990">
    <property type="entry name" value="TPR-like_helical_dom_sf"/>
</dbReference>
<keyword evidence="2" id="KW-1133">Transmembrane helix</keyword>
<evidence type="ECO:0000256" key="1">
    <source>
        <dbReference type="PROSITE-ProRule" id="PRU00339"/>
    </source>
</evidence>
<evidence type="ECO:0008006" key="5">
    <source>
        <dbReference type="Google" id="ProtNLM"/>
    </source>
</evidence>
<dbReference type="SMART" id="SM00028">
    <property type="entry name" value="TPR"/>
    <property type="match status" value="2"/>
</dbReference>
<dbReference type="SUPFAM" id="SSF48452">
    <property type="entry name" value="TPR-like"/>
    <property type="match status" value="2"/>
</dbReference>
<protein>
    <recommendedName>
        <fullName evidence="5">Tetratricopeptide repeat protein</fullName>
    </recommendedName>
</protein>
<dbReference type="EMBL" id="BDME01000007">
    <property type="protein sequence ID" value="GAX88373.1"/>
    <property type="molecule type" value="Genomic_DNA"/>
</dbReference>
<feature type="repeat" description="TPR" evidence="1">
    <location>
        <begin position="410"/>
        <end position="443"/>
    </location>
</feature>
<accession>A0A292YHX3</accession>
<feature type="repeat" description="TPR" evidence="1">
    <location>
        <begin position="109"/>
        <end position="142"/>
    </location>
</feature>
<dbReference type="PROSITE" id="PS50293">
    <property type="entry name" value="TPR_REGION"/>
    <property type="match status" value="1"/>
</dbReference>
<dbReference type="Pfam" id="PF13181">
    <property type="entry name" value="TPR_8"/>
    <property type="match status" value="1"/>
</dbReference>
<evidence type="ECO:0000313" key="3">
    <source>
        <dbReference type="EMBL" id="GAX88373.1"/>
    </source>
</evidence>
<dbReference type="PROSITE" id="PS50005">
    <property type="entry name" value="TPR"/>
    <property type="match status" value="2"/>
</dbReference>
<name>A0A292YHX3_9BACT</name>
<keyword evidence="4" id="KW-1185">Reference proteome</keyword>
<dbReference type="OrthoDB" id="5346105at2"/>
<comment type="caution">
    <text evidence="3">The sequence shown here is derived from an EMBL/GenBank/DDBJ whole genome shotgun (WGS) entry which is preliminary data.</text>
</comment>
<reference evidence="3 4" key="1">
    <citation type="journal article" date="2017" name="Syst. Appl. Microbiol.">
        <title>Lebetimonas natsushimae sp. nov., a novel strictly anaerobic, moderately thermophilic chemoautotroph isolated from a deep-sea hydrothermal vent polychaete nest in the Mid-Okinawa Trough.</title>
        <authorList>
            <person name="Nagata R."/>
            <person name="Takaki Y."/>
            <person name="Tame A."/>
            <person name="Nunoura T."/>
            <person name="Muto H."/>
            <person name="Mino S."/>
            <person name="Sawayama S."/>
            <person name="Takai K."/>
            <person name="Nakagawa S."/>
        </authorList>
    </citation>
    <scope>NUCLEOTIDE SEQUENCE [LARGE SCALE GENOMIC DNA]</scope>
    <source>
        <strain evidence="3 4">HS1857</strain>
    </source>
</reference>
<keyword evidence="2" id="KW-0812">Transmembrane</keyword>
<keyword evidence="2" id="KW-0472">Membrane</keyword>
<evidence type="ECO:0000313" key="4">
    <source>
        <dbReference type="Proteomes" id="UP000217944"/>
    </source>
</evidence>
<dbReference type="AlphaFoldDB" id="A0A292YHX3"/>
<organism evidence="3 4">
    <name type="scientific">Lebetimonas natsushimae</name>
    <dbReference type="NCBI Taxonomy" id="1936991"/>
    <lineage>
        <taxon>Bacteria</taxon>
        <taxon>Pseudomonadati</taxon>
        <taxon>Campylobacterota</taxon>
        <taxon>Epsilonproteobacteria</taxon>
        <taxon>Nautiliales</taxon>
        <taxon>Nautiliaceae</taxon>
        <taxon>Lebetimonas</taxon>
    </lineage>
</organism>
<dbReference type="Gene3D" id="1.25.40.10">
    <property type="entry name" value="Tetratricopeptide repeat domain"/>
    <property type="match status" value="3"/>
</dbReference>
<gene>
    <name evidence="3" type="ORF">LNAT_P1669</name>
</gene>
<sequence>MAEEENVIVIEEDENNDKKKNKLFLIIIILLLIALILLLVLVFAVIKKKKESSNIENKEITEIAKKLEKKHIQKDTLQAIIKKAAILYKNGQKEKALQLLNKISVFSESLSYYNLGVIKMKEKKYKKALEYFQKAISNKENRVVSAINAAVCALKLKNKKLFDYYINLAYITLPEIANSKSYPYYYALVMYYMGYEKEAGFALNIDTPYKDKSKELLSAIYEYYNNFVKAQEIEQNPFYKGMDLAEIGEFSLAKNYLSKSDRKEAQFALSLVDLKLSNFKEASIILKKFEENNIYPIKIYLKPSLFDIKIAQREFKESFLKKKSDFYDLFFYFAPYKVYSLNQTIAYLKKGIAGIPIGAIEESHSYLSKSAVYSGLNIKISKAIKLALNGHIYLANKQFKQLIKKRDTSYILHYNLALTYAQLGEYKNAYFHFLRAYHLNPSDMLSGIYALMAIQKLGKNDDKLLASIKEDLNDKTILEYGLVSLITDNTVGMAAFIEKSEKSNPIWILAKLTSKAVLNKDYLDEALKLKSMFNRDIVANLLYFYAENKDLDVKKLALNFQSLFLEKNWNMNDFYYGAKIVRDWYFEFTKISGLLNKVRFDLEKKAKTENFDIIPVLKRFAFSNLYTKHFEEAYIIYNDLINNKKVEDPFTLYQAAVSAIGAGHHSNAVALMELAKLKNPSFYEARYGLGLLWQEANNLRAARIQYSKIPDGFESKYFDFNIKSPNSY</sequence>
<proteinExistence type="predicted"/>
<dbReference type="Pfam" id="PF00515">
    <property type="entry name" value="TPR_1"/>
    <property type="match status" value="1"/>
</dbReference>